<sequence length="159" mass="16665">MHFLSTLAVTLLPLLPLTHAIGSAVVQNNCTYPVYLWSVGGSVGPSQTIASGSSYSETFHRDATSGGISLKITKTPNGLYDGSPQTNYAYTLDTDTNLVYYDLSDVFGDPFSGSVLSVVPSDSGCGRICWANGVPPAGSQVKSCQANSNEVLTLCARSC</sequence>
<feature type="chain" id="PRO_5016425744" description="BYS1 domain protein" evidence="1">
    <location>
        <begin position="21"/>
        <end position="159"/>
    </location>
</feature>
<keyword evidence="1" id="KW-0732">Signal</keyword>
<keyword evidence="3" id="KW-1185">Reference proteome</keyword>
<dbReference type="AlphaFoldDB" id="A0A317WUV5"/>
<evidence type="ECO:0000256" key="1">
    <source>
        <dbReference type="SAM" id="SignalP"/>
    </source>
</evidence>
<evidence type="ECO:0000313" key="3">
    <source>
        <dbReference type="Proteomes" id="UP000246702"/>
    </source>
</evidence>
<dbReference type="SUPFAM" id="SSF49870">
    <property type="entry name" value="Osmotin, thaumatin-like protein"/>
    <property type="match status" value="1"/>
</dbReference>
<evidence type="ECO:0008006" key="4">
    <source>
        <dbReference type="Google" id="ProtNLM"/>
    </source>
</evidence>
<dbReference type="OrthoDB" id="3682664at2759"/>
<dbReference type="RefSeq" id="XP_025467823.1">
    <property type="nucleotide sequence ID" value="XM_025616822.1"/>
</dbReference>
<dbReference type="PANTHER" id="PTHR36195:SF4">
    <property type="entry name" value="DOMAIN PROTEIN, PUTATIVE (AFU_ORTHOLOGUE AFUA_5G01990)-RELATED"/>
    <property type="match status" value="1"/>
</dbReference>
<dbReference type="Pfam" id="PF04681">
    <property type="entry name" value="Bys1"/>
    <property type="match status" value="1"/>
</dbReference>
<dbReference type="InterPro" id="IPR037176">
    <property type="entry name" value="Osmotin/thaumatin-like_sf"/>
</dbReference>
<reference evidence="2 3" key="1">
    <citation type="submission" date="2016-12" db="EMBL/GenBank/DDBJ databases">
        <title>The genomes of Aspergillus section Nigri reveals drivers in fungal speciation.</title>
        <authorList>
            <consortium name="DOE Joint Genome Institute"/>
            <person name="Vesth T.C."/>
            <person name="Nybo J."/>
            <person name="Theobald S."/>
            <person name="Brandl J."/>
            <person name="Frisvad J.C."/>
            <person name="Nielsen K.F."/>
            <person name="Lyhne E.K."/>
            <person name="Kogle M.E."/>
            <person name="Kuo A."/>
            <person name="Riley R."/>
            <person name="Clum A."/>
            <person name="Nolan M."/>
            <person name="Lipzen A."/>
            <person name="Salamov A."/>
            <person name="Henrissat B."/>
            <person name="Wiebenga A."/>
            <person name="De Vries R.P."/>
            <person name="Grigoriev I.V."/>
            <person name="Mortensen U.H."/>
            <person name="Andersen M.R."/>
            <person name="Baker S.E."/>
        </authorList>
    </citation>
    <scope>NUCLEOTIDE SEQUENCE [LARGE SCALE GENOMIC DNA]</scope>
    <source>
        <strain evidence="2 3">CBS 115572</strain>
    </source>
</reference>
<dbReference type="PANTHER" id="PTHR36195">
    <property type="entry name" value="DOMAIN PROTEIN, PUTATIVE (AFU_ORTHOLOGUE AFUA_5G01990)-RELATED-RELATED"/>
    <property type="match status" value="1"/>
</dbReference>
<dbReference type="InterPro" id="IPR006771">
    <property type="entry name" value="CetA-like"/>
</dbReference>
<dbReference type="GeneID" id="37118965"/>
<accession>A0A317WUV5</accession>
<gene>
    <name evidence="2" type="ORF">BO94DRAFT_61715</name>
</gene>
<evidence type="ECO:0000313" key="2">
    <source>
        <dbReference type="EMBL" id="PWY88040.1"/>
    </source>
</evidence>
<dbReference type="EMBL" id="MSFK01000013">
    <property type="protein sequence ID" value="PWY88040.1"/>
    <property type="molecule type" value="Genomic_DNA"/>
</dbReference>
<proteinExistence type="predicted"/>
<dbReference type="STRING" id="1450535.A0A317WUV5"/>
<name>A0A317WUV5_9EURO</name>
<dbReference type="Proteomes" id="UP000246702">
    <property type="component" value="Unassembled WGS sequence"/>
</dbReference>
<feature type="signal peptide" evidence="1">
    <location>
        <begin position="1"/>
        <end position="20"/>
    </location>
</feature>
<organism evidence="2 3">
    <name type="scientific">Aspergillus sclerotioniger CBS 115572</name>
    <dbReference type="NCBI Taxonomy" id="1450535"/>
    <lineage>
        <taxon>Eukaryota</taxon>
        <taxon>Fungi</taxon>
        <taxon>Dikarya</taxon>
        <taxon>Ascomycota</taxon>
        <taxon>Pezizomycotina</taxon>
        <taxon>Eurotiomycetes</taxon>
        <taxon>Eurotiomycetidae</taxon>
        <taxon>Eurotiales</taxon>
        <taxon>Aspergillaceae</taxon>
        <taxon>Aspergillus</taxon>
        <taxon>Aspergillus subgen. Circumdati</taxon>
    </lineage>
</organism>
<comment type="caution">
    <text evidence="2">The sequence shown here is derived from an EMBL/GenBank/DDBJ whole genome shotgun (WGS) entry which is preliminary data.</text>
</comment>
<protein>
    <recommendedName>
        <fullName evidence="4">BYS1 domain protein</fullName>
    </recommendedName>
</protein>